<dbReference type="EMBL" id="SIDB01000007">
    <property type="protein sequence ID" value="KAI3430464.1"/>
    <property type="molecule type" value="Genomic_DNA"/>
</dbReference>
<dbReference type="Pfam" id="PF07103">
    <property type="entry name" value="DUF1365"/>
    <property type="match status" value="1"/>
</dbReference>
<keyword evidence="2" id="KW-1185">Reference proteome</keyword>
<proteinExistence type="predicted"/>
<reference evidence="1" key="2">
    <citation type="submission" date="2020-11" db="EMBL/GenBank/DDBJ databases">
        <authorList>
            <person name="Cecchin M."/>
            <person name="Marcolungo L."/>
            <person name="Rossato M."/>
            <person name="Girolomoni L."/>
            <person name="Cosentino E."/>
            <person name="Cuine S."/>
            <person name="Li-Beisson Y."/>
            <person name="Delledonne M."/>
            <person name="Ballottari M."/>
        </authorList>
    </citation>
    <scope>NUCLEOTIDE SEQUENCE</scope>
    <source>
        <strain evidence="1">211/11P</strain>
        <tissue evidence="1">Whole cell</tissue>
    </source>
</reference>
<name>A0A9D4TNT4_CHLVU</name>
<sequence length="309" mass="34652">MGLGVKLRGIAVLLAQMAGLVQTFWAATFGAMWFLPIALVTASLRHLLPGCDGRCDGDACFYEGTVMHSRKQPKQHRFSYKVRMAVVDLDNTPSWWQRSKNENMSAAEARRLAGTSGRVRLLTHPPSAGYSQNPISVYYCYSLDGSQLQQCIAEVTNTPWAERVTFLFQPGGETVPKALHVSPLMDMRSTWRIKATEPRERLFLSVGCSHPEYGDFFLATFDARVSSQPHLPNETASLSTLWRFGFQPQRVALWIYWHAVVLLWKGVPFFGPPSPEFKAAAAAKARHTKTADGRSFVWRAAQSWPWNAS</sequence>
<accession>A0A9D4TNT4</accession>
<evidence type="ECO:0000313" key="2">
    <source>
        <dbReference type="Proteomes" id="UP001055712"/>
    </source>
</evidence>
<dbReference type="OrthoDB" id="3340520at2759"/>
<dbReference type="PANTHER" id="PTHR33973">
    <property type="entry name" value="OS07G0153300 PROTEIN"/>
    <property type="match status" value="1"/>
</dbReference>
<evidence type="ECO:0008006" key="3">
    <source>
        <dbReference type="Google" id="ProtNLM"/>
    </source>
</evidence>
<organism evidence="1 2">
    <name type="scientific">Chlorella vulgaris</name>
    <name type="common">Green alga</name>
    <dbReference type="NCBI Taxonomy" id="3077"/>
    <lineage>
        <taxon>Eukaryota</taxon>
        <taxon>Viridiplantae</taxon>
        <taxon>Chlorophyta</taxon>
        <taxon>core chlorophytes</taxon>
        <taxon>Trebouxiophyceae</taxon>
        <taxon>Chlorellales</taxon>
        <taxon>Chlorellaceae</taxon>
        <taxon>Chlorella clade</taxon>
        <taxon>Chlorella</taxon>
    </lineage>
</organism>
<dbReference type="InterPro" id="IPR010775">
    <property type="entry name" value="DUF1365"/>
</dbReference>
<gene>
    <name evidence="1" type="ORF">D9Q98_005059</name>
</gene>
<evidence type="ECO:0000313" key="1">
    <source>
        <dbReference type="EMBL" id="KAI3430464.1"/>
    </source>
</evidence>
<dbReference type="PANTHER" id="PTHR33973:SF4">
    <property type="entry name" value="OS07G0153300 PROTEIN"/>
    <property type="match status" value="1"/>
</dbReference>
<comment type="caution">
    <text evidence="1">The sequence shown here is derived from an EMBL/GenBank/DDBJ whole genome shotgun (WGS) entry which is preliminary data.</text>
</comment>
<reference evidence="1" key="1">
    <citation type="journal article" date="2019" name="Plant J.">
        <title>Chlorella vulgaris genome assembly and annotation reveals the molecular basis for metabolic acclimation to high light conditions.</title>
        <authorList>
            <person name="Cecchin M."/>
            <person name="Marcolungo L."/>
            <person name="Rossato M."/>
            <person name="Girolomoni L."/>
            <person name="Cosentino E."/>
            <person name="Cuine S."/>
            <person name="Li-Beisson Y."/>
            <person name="Delledonne M."/>
            <person name="Ballottari M."/>
        </authorList>
    </citation>
    <scope>NUCLEOTIDE SEQUENCE</scope>
    <source>
        <strain evidence="1">211/11P</strain>
    </source>
</reference>
<protein>
    <recommendedName>
        <fullName evidence="3">DUF1365-domain-containing protein</fullName>
    </recommendedName>
</protein>
<dbReference type="AlphaFoldDB" id="A0A9D4TNT4"/>
<dbReference type="Proteomes" id="UP001055712">
    <property type="component" value="Unassembled WGS sequence"/>
</dbReference>